<dbReference type="AlphaFoldDB" id="A0A0L7LV73"/>
<dbReference type="SUPFAM" id="SSF53474">
    <property type="entry name" value="alpha/beta-Hydrolases"/>
    <property type="match status" value="1"/>
</dbReference>
<feature type="signal peptide" evidence="1">
    <location>
        <begin position="1"/>
        <end position="17"/>
    </location>
</feature>
<dbReference type="InterPro" id="IPR006693">
    <property type="entry name" value="AB_hydrolase_lipase"/>
</dbReference>
<dbReference type="STRING" id="104452.A0A0L7LV73"/>
<dbReference type="Pfam" id="PF04083">
    <property type="entry name" value="Abhydro_lipase"/>
    <property type="match status" value="1"/>
</dbReference>
<name>A0A0L7LV73_OPEBR</name>
<reference evidence="3 4" key="1">
    <citation type="journal article" date="2015" name="Genome Biol. Evol.">
        <title>The genome of winter moth (Operophtera brumata) provides a genomic perspective on sexual dimorphism and phenology.</title>
        <authorList>
            <person name="Derks M.F."/>
            <person name="Smit S."/>
            <person name="Salis L."/>
            <person name="Schijlen E."/>
            <person name="Bossers A."/>
            <person name="Mateman C."/>
            <person name="Pijl A.S."/>
            <person name="de Ridder D."/>
            <person name="Groenen M.A."/>
            <person name="Visser M.E."/>
            <person name="Megens H.J."/>
        </authorList>
    </citation>
    <scope>NUCLEOTIDE SEQUENCE [LARGE SCALE GENOMIC DNA]</scope>
    <source>
        <strain evidence="3">WM2013NL</strain>
        <tissue evidence="3">Head and thorax</tissue>
    </source>
</reference>
<dbReference type="Gene3D" id="3.40.50.1820">
    <property type="entry name" value="alpha/beta hydrolase"/>
    <property type="match status" value="2"/>
</dbReference>
<keyword evidence="1" id="KW-0732">Signal</keyword>
<evidence type="ECO:0000313" key="3">
    <source>
        <dbReference type="EMBL" id="KOB79330.1"/>
    </source>
</evidence>
<feature type="domain" description="Partial AB-hydrolase lipase" evidence="2">
    <location>
        <begin position="48"/>
        <end position="102"/>
    </location>
</feature>
<dbReference type="EMBL" id="JTDY01000028">
    <property type="protein sequence ID" value="KOB79330.1"/>
    <property type="molecule type" value="Genomic_DNA"/>
</dbReference>
<comment type="caution">
    <text evidence="3">The sequence shown here is derived from an EMBL/GenBank/DDBJ whole genome shotgun (WGS) entry which is preliminary data.</text>
</comment>
<protein>
    <submittedName>
        <fullName evidence="3">Lipase</fullName>
    </submittedName>
</protein>
<dbReference type="InterPro" id="IPR029058">
    <property type="entry name" value="AB_hydrolase_fold"/>
</dbReference>
<gene>
    <name evidence="3" type="ORF">OBRU01_00606</name>
</gene>
<evidence type="ECO:0000256" key="1">
    <source>
        <dbReference type="SAM" id="SignalP"/>
    </source>
</evidence>
<dbReference type="GO" id="GO:0006629">
    <property type="term" value="P:lipid metabolic process"/>
    <property type="evidence" value="ECO:0007669"/>
    <property type="project" value="InterPro"/>
</dbReference>
<sequence>MWQVLLLVCCTAIAARGSPQGDYVKNILNARGARYSDNIVEDANLNAPELIEKYRYPVEVHHVTTEDGYILEMHRIPHGRDRHTTPGGNKPVIFLMHGLLSSHISLNPNGILNTNFWKFSWDEIGNIDLPTMIDFALEQSGQSRLHYGTTSFFVMGSLRPDYNAKIISMHALAPVAYMANNRNPLLWFISPYSSNIDTMMPVIFGHTPAGASVRQFAHYGQGIADKGFRRYDHGTWIANRRAYGSIRPPNYDLSKVTAPVFLHYSDKDPLAHVNDVDTLWKELGRPIGKFRIPMNSFSHLDFLWGIDAKELVYDRVINLIWAMDVNGFSDNV</sequence>
<feature type="chain" id="PRO_5005573738" evidence="1">
    <location>
        <begin position="18"/>
        <end position="332"/>
    </location>
</feature>
<dbReference type="Proteomes" id="UP000037510">
    <property type="component" value="Unassembled WGS sequence"/>
</dbReference>
<evidence type="ECO:0000313" key="4">
    <source>
        <dbReference type="Proteomes" id="UP000037510"/>
    </source>
</evidence>
<keyword evidence="4" id="KW-1185">Reference proteome</keyword>
<organism evidence="3 4">
    <name type="scientific">Operophtera brumata</name>
    <name type="common">Winter moth</name>
    <name type="synonym">Phalaena brumata</name>
    <dbReference type="NCBI Taxonomy" id="104452"/>
    <lineage>
        <taxon>Eukaryota</taxon>
        <taxon>Metazoa</taxon>
        <taxon>Ecdysozoa</taxon>
        <taxon>Arthropoda</taxon>
        <taxon>Hexapoda</taxon>
        <taxon>Insecta</taxon>
        <taxon>Pterygota</taxon>
        <taxon>Neoptera</taxon>
        <taxon>Endopterygota</taxon>
        <taxon>Lepidoptera</taxon>
        <taxon>Glossata</taxon>
        <taxon>Ditrysia</taxon>
        <taxon>Geometroidea</taxon>
        <taxon>Geometridae</taxon>
        <taxon>Larentiinae</taxon>
        <taxon>Operophtera</taxon>
    </lineage>
</organism>
<dbReference type="PANTHER" id="PTHR11005">
    <property type="entry name" value="LYSOSOMAL ACID LIPASE-RELATED"/>
    <property type="match status" value="1"/>
</dbReference>
<accession>A0A0L7LV73</accession>
<evidence type="ECO:0000259" key="2">
    <source>
        <dbReference type="Pfam" id="PF04083"/>
    </source>
</evidence>
<proteinExistence type="predicted"/>